<proteinExistence type="predicted"/>
<evidence type="ECO:0000259" key="6">
    <source>
        <dbReference type="PROSITE" id="PS50089"/>
    </source>
</evidence>
<dbReference type="Proteomes" id="UP001295423">
    <property type="component" value="Unassembled WGS sequence"/>
</dbReference>
<evidence type="ECO:0000256" key="3">
    <source>
        <dbReference type="ARBA" id="ARBA00022833"/>
    </source>
</evidence>
<evidence type="ECO:0000256" key="5">
    <source>
        <dbReference type="SAM" id="MobiDB-lite"/>
    </source>
</evidence>
<sequence length="292" mass="32952">MFRKPKKSKKTKIRKRSSSEDDNNAGVESNHAASNSDDDDNDNDLGEVRKQSAFKARKKLKTIGKANAGDDKGSALHQFQPSANQISQKDLVTSTSQHHPTKTKVYANKLLAGPIRAAANIRTTCRFDYQPDICKDYKDTGFCGFGDGCIYLHDRGDQLSGWQLDQKWEEEQKKKKDAQQNQVEQFLKQSEGGGKQQDSQETHDGLPFACHICRDAFKNPVRTNCNHFFCEKCILEHMKTNGTMCPICSKDTNGVYHEPTKLLSKKRRLVGRAASWKEFMLKCQGEAEPEDS</sequence>
<dbReference type="PROSITE" id="PS50103">
    <property type="entry name" value="ZF_C3H1"/>
    <property type="match status" value="1"/>
</dbReference>
<gene>
    <name evidence="8" type="ORF">CYCCA115_LOCUS10472</name>
</gene>
<dbReference type="InterPro" id="IPR036855">
    <property type="entry name" value="Znf_CCCH_sf"/>
</dbReference>
<dbReference type="Gene3D" id="3.30.40.10">
    <property type="entry name" value="Zinc/RING finger domain, C3HC4 (zinc finger)"/>
    <property type="match status" value="1"/>
</dbReference>
<reference evidence="8" key="1">
    <citation type="submission" date="2023-08" db="EMBL/GenBank/DDBJ databases">
        <authorList>
            <person name="Audoor S."/>
            <person name="Bilcke G."/>
        </authorList>
    </citation>
    <scope>NUCLEOTIDE SEQUENCE</scope>
</reference>
<comment type="caution">
    <text evidence="8">The sequence shown here is derived from an EMBL/GenBank/DDBJ whole genome shotgun (WGS) entry which is preliminary data.</text>
</comment>
<dbReference type="InterPro" id="IPR017907">
    <property type="entry name" value="Znf_RING_CS"/>
</dbReference>
<evidence type="ECO:0000256" key="1">
    <source>
        <dbReference type="ARBA" id="ARBA00022723"/>
    </source>
</evidence>
<dbReference type="GO" id="GO:0008270">
    <property type="term" value="F:zinc ion binding"/>
    <property type="evidence" value="ECO:0007669"/>
    <property type="project" value="UniProtKB-KW"/>
</dbReference>
<dbReference type="AlphaFoldDB" id="A0AAD2FMQ3"/>
<evidence type="ECO:0008006" key="10">
    <source>
        <dbReference type="Google" id="ProtNLM"/>
    </source>
</evidence>
<feature type="region of interest" description="Disordered" evidence="5">
    <location>
        <begin position="1"/>
        <end position="53"/>
    </location>
</feature>
<organism evidence="8 9">
    <name type="scientific">Cylindrotheca closterium</name>
    <dbReference type="NCBI Taxonomy" id="2856"/>
    <lineage>
        <taxon>Eukaryota</taxon>
        <taxon>Sar</taxon>
        <taxon>Stramenopiles</taxon>
        <taxon>Ochrophyta</taxon>
        <taxon>Bacillariophyta</taxon>
        <taxon>Bacillariophyceae</taxon>
        <taxon>Bacillariophycidae</taxon>
        <taxon>Bacillariales</taxon>
        <taxon>Bacillariaceae</taxon>
        <taxon>Cylindrotheca</taxon>
    </lineage>
</organism>
<dbReference type="PANTHER" id="PTHR12930">
    <property type="entry name" value="ZINC FINGER PROTEIN 183"/>
    <property type="match status" value="1"/>
</dbReference>
<dbReference type="GO" id="GO:0005684">
    <property type="term" value="C:U2-type spliceosomal complex"/>
    <property type="evidence" value="ECO:0007669"/>
    <property type="project" value="TreeGrafter"/>
</dbReference>
<protein>
    <recommendedName>
        <fullName evidence="10">RING-type E3 ubiquitin transferase</fullName>
    </recommendedName>
</protein>
<evidence type="ECO:0000259" key="7">
    <source>
        <dbReference type="PROSITE" id="PS50103"/>
    </source>
</evidence>
<accession>A0AAD2FMQ3</accession>
<name>A0AAD2FMQ3_9STRA</name>
<feature type="compositionally biased region" description="Basic residues" evidence="5">
    <location>
        <begin position="1"/>
        <end position="16"/>
    </location>
</feature>
<keyword evidence="2 4" id="KW-0863">Zinc-finger</keyword>
<dbReference type="InterPro" id="IPR000571">
    <property type="entry name" value="Znf_CCCH"/>
</dbReference>
<feature type="zinc finger region" description="C3H1-type" evidence="4">
    <location>
        <begin position="128"/>
        <end position="156"/>
    </location>
</feature>
<dbReference type="GO" id="GO:0034247">
    <property type="term" value="P:snoRNA splicing"/>
    <property type="evidence" value="ECO:0007669"/>
    <property type="project" value="TreeGrafter"/>
</dbReference>
<evidence type="ECO:0000313" key="9">
    <source>
        <dbReference type="Proteomes" id="UP001295423"/>
    </source>
</evidence>
<dbReference type="PROSITE" id="PS50089">
    <property type="entry name" value="ZF_RING_2"/>
    <property type="match status" value="1"/>
</dbReference>
<keyword evidence="3 4" id="KW-0862">Zinc</keyword>
<dbReference type="SUPFAM" id="SSF57850">
    <property type="entry name" value="RING/U-box"/>
    <property type="match status" value="1"/>
</dbReference>
<evidence type="ECO:0000256" key="2">
    <source>
        <dbReference type="ARBA" id="ARBA00022771"/>
    </source>
</evidence>
<evidence type="ECO:0000313" key="8">
    <source>
        <dbReference type="EMBL" id="CAJ1946331.1"/>
    </source>
</evidence>
<dbReference type="InterPro" id="IPR039971">
    <property type="entry name" value="CWC24-like"/>
</dbReference>
<dbReference type="SMART" id="SM00184">
    <property type="entry name" value="RING"/>
    <property type="match status" value="1"/>
</dbReference>
<keyword evidence="1 4" id="KW-0479">Metal-binding</keyword>
<keyword evidence="9" id="KW-1185">Reference proteome</keyword>
<dbReference type="CDD" id="cd16539">
    <property type="entry name" value="RING-HC_RNF113A_B"/>
    <property type="match status" value="1"/>
</dbReference>
<dbReference type="PANTHER" id="PTHR12930:SF0">
    <property type="entry name" value="RING FINGER PROTEIN 113B"/>
    <property type="match status" value="1"/>
</dbReference>
<evidence type="ECO:0000256" key="4">
    <source>
        <dbReference type="PROSITE-ProRule" id="PRU00723"/>
    </source>
</evidence>
<dbReference type="SUPFAM" id="SSF90229">
    <property type="entry name" value="CCCH zinc finger"/>
    <property type="match status" value="1"/>
</dbReference>
<dbReference type="Pfam" id="PF13923">
    <property type="entry name" value="zf-C3HC4_2"/>
    <property type="match status" value="1"/>
</dbReference>
<feature type="domain" description="RING-type" evidence="6">
    <location>
        <begin position="210"/>
        <end position="249"/>
    </location>
</feature>
<feature type="compositionally biased region" description="Acidic residues" evidence="5">
    <location>
        <begin position="36"/>
        <end position="45"/>
    </location>
</feature>
<dbReference type="InterPro" id="IPR001841">
    <property type="entry name" value="Znf_RING"/>
</dbReference>
<dbReference type="InterPro" id="IPR013083">
    <property type="entry name" value="Znf_RING/FYVE/PHD"/>
</dbReference>
<feature type="domain" description="C3H1-type" evidence="7">
    <location>
        <begin position="128"/>
        <end position="156"/>
    </location>
</feature>
<dbReference type="EMBL" id="CAKOGP040001668">
    <property type="protein sequence ID" value="CAJ1946331.1"/>
    <property type="molecule type" value="Genomic_DNA"/>
</dbReference>
<dbReference type="PROSITE" id="PS00518">
    <property type="entry name" value="ZF_RING_1"/>
    <property type="match status" value="1"/>
</dbReference>
<dbReference type="SMART" id="SM00356">
    <property type="entry name" value="ZnF_C3H1"/>
    <property type="match status" value="1"/>
</dbReference>